<reference evidence="10 11" key="1">
    <citation type="submission" date="2023-03" db="EMBL/GenBank/DDBJ databases">
        <title>Paludisphaera mucosa sp. nov. a novel planctomycete from northern fen.</title>
        <authorList>
            <person name="Ivanova A."/>
        </authorList>
    </citation>
    <scope>NUCLEOTIDE SEQUENCE [LARGE SCALE GENOMIC DNA]</scope>
    <source>
        <strain evidence="10 11">Pla2</strain>
    </source>
</reference>
<dbReference type="EMBL" id="JARRAG010000001">
    <property type="protein sequence ID" value="MDG3002559.1"/>
    <property type="molecule type" value="Genomic_DNA"/>
</dbReference>
<evidence type="ECO:0000256" key="3">
    <source>
        <dbReference type="ARBA" id="ARBA00022452"/>
    </source>
</evidence>
<keyword evidence="3" id="KW-1134">Transmembrane beta strand</keyword>
<feature type="region of interest" description="Disordered" evidence="8">
    <location>
        <begin position="459"/>
        <end position="482"/>
    </location>
</feature>
<evidence type="ECO:0000256" key="6">
    <source>
        <dbReference type="ARBA" id="ARBA00023136"/>
    </source>
</evidence>
<evidence type="ECO:0000256" key="8">
    <source>
        <dbReference type="SAM" id="MobiDB-lite"/>
    </source>
</evidence>
<keyword evidence="5 9" id="KW-0732">Signal</keyword>
<feature type="compositionally biased region" description="Low complexity" evidence="8">
    <location>
        <begin position="472"/>
        <end position="482"/>
    </location>
</feature>
<sequence length="482" mass="50452">MIFVRTALAMGLVAVGVSAASAQGIIAPGAGPINRSMAGASTAAPIEFGSSYWNPANLSGLERDEFLLGSELIIPSTHFTTNLPAGAINGVVPTQGRYGVSRSDSGVIPNLATGLAFKLTPESRMTLGLGIFGFVGGNVNFQGNPSIPILSGYQPPGRFGVGSIYANASFLSINPMASYQVNDRLSIGGGPVITSGTMSLSPAFFAPGPRQADGILPTFPAATNSRQFWGGGFQLGTLYQAESWNFGFSYKSPVWQERWGFNAVNPNLTNRRIGVQAQLPAIYSWGVAYKGFEKALIDVDLRYLDYANAALFGQSVRDGGLGWNSVFALAIGGQYALTDRVTLRAGYLFNTNPIPTPATLFNVQLPGIIQHTLSFGASYKLTEDITVTSAWVHGFRNAIQGDIVEETGAFTKIDSQLDSIVLGLNVQFGARRKKALPSAALAADPALGPGPAFEAFEAPATAAAPTIPPPATAAAPTAPAPQ</sequence>
<organism evidence="10 11">
    <name type="scientific">Paludisphaera mucosa</name>
    <dbReference type="NCBI Taxonomy" id="3030827"/>
    <lineage>
        <taxon>Bacteria</taxon>
        <taxon>Pseudomonadati</taxon>
        <taxon>Planctomycetota</taxon>
        <taxon>Planctomycetia</taxon>
        <taxon>Isosphaerales</taxon>
        <taxon>Isosphaeraceae</taxon>
        <taxon>Paludisphaera</taxon>
    </lineage>
</organism>
<dbReference type="SUPFAM" id="SSF56935">
    <property type="entry name" value="Porins"/>
    <property type="match status" value="1"/>
</dbReference>
<dbReference type="Gene3D" id="2.40.160.60">
    <property type="entry name" value="Outer membrane protein transport protein (OMPP1/FadL/TodX)"/>
    <property type="match status" value="1"/>
</dbReference>
<gene>
    <name evidence="10" type="ORF">PZE19_02060</name>
</gene>
<comment type="caution">
    <text evidence="10">The sequence shown here is derived from an EMBL/GenBank/DDBJ whole genome shotgun (WGS) entry which is preliminary data.</text>
</comment>
<dbReference type="PANTHER" id="PTHR35093:SF8">
    <property type="entry name" value="OUTER MEMBRANE PROTEIN NMB0088-RELATED"/>
    <property type="match status" value="1"/>
</dbReference>
<proteinExistence type="inferred from homology"/>
<evidence type="ECO:0000313" key="10">
    <source>
        <dbReference type="EMBL" id="MDG3002559.1"/>
    </source>
</evidence>
<dbReference type="InterPro" id="IPR005017">
    <property type="entry name" value="OMPP1/FadL/TodX"/>
</dbReference>
<evidence type="ECO:0000313" key="11">
    <source>
        <dbReference type="Proteomes" id="UP001216907"/>
    </source>
</evidence>
<evidence type="ECO:0000256" key="4">
    <source>
        <dbReference type="ARBA" id="ARBA00022692"/>
    </source>
</evidence>
<evidence type="ECO:0000256" key="9">
    <source>
        <dbReference type="SAM" id="SignalP"/>
    </source>
</evidence>
<feature type="signal peptide" evidence="9">
    <location>
        <begin position="1"/>
        <end position="22"/>
    </location>
</feature>
<dbReference type="Pfam" id="PF03349">
    <property type="entry name" value="Toluene_X"/>
    <property type="match status" value="1"/>
</dbReference>
<evidence type="ECO:0000256" key="7">
    <source>
        <dbReference type="ARBA" id="ARBA00023237"/>
    </source>
</evidence>
<evidence type="ECO:0000256" key="1">
    <source>
        <dbReference type="ARBA" id="ARBA00004571"/>
    </source>
</evidence>
<comment type="subcellular location">
    <subcellularLocation>
        <location evidence="1">Cell outer membrane</location>
        <topology evidence="1">Multi-pass membrane protein</topology>
    </subcellularLocation>
</comment>
<dbReference type="Proteomes" id="UP001216907">
    <property type="component" value="Unassembled WGS sequence"/>
</dbReference>
<comment type="similarity">
    <text evidence="2">Belongs to the OmpP1/FadL family.</text>
</comment>
<accession>A0ABT6F4S5</accession>
<evidence type="ECO:0000256" key="5">
    <source>
        <dbReference type="ARBA" id="ARBA00022729"/>
    </source>
</evidence>
<protein>
    <submittedName>
        <fullName evidence="10">Outer membrane protein transport protein</fullName>
    </submittedName>
</protein>
<evidence type="ECO:0000256" key="2">
    <source>
        <dbReference type="ARBA" id="ARBA00008163"/>
    </source>
</evidence>
<keyword evidence="7" id="KW-0998">Cell outer membrane</keyword>
<feature type="chain" id="PRO_5046430169" evidence="9">
    <location>
        <begin position="23"/>
        <end position="482"/>
    </location>
</feature>
<name>A0ABT6F4S5_9BACT</name>
<dbReference type="PANTHER" id="PTHR35093">
    <property type="entry name" value="OUTER MEMBRANE PROTEIN NMB0088-RELATED"/>
    <property type="match status" value="1"/>
</dbReference>
<keyword evidence="4" id="KW-0812">Transmembrane</keyword>
<keyword evidence="11" id="KW-1185">Reference proteome</keyword>
<keyword evidence="6" id="KW-0472">Membrane</keyword>
<dbReference type="RefSeq" id="WP_277858923.1">
    <property type="nucleotide sequence ID" value="NZ_JARRAG010000001.1"/>
</dbReference>